<dbReference type="PANTHER" id="PTHR15561">
    <property type="entry name" value="CALCITONIN GENE-RELATED PEPTIDE-RECEPTOR COMPONENT PROTEIN"/>
    <property type="match status" value="1"/>
</dbReference>
<dbReference type="PANTHER" id="PTHR15561:SF0">
    <property type="entry name" value="DNA-DIRECTED RNA POLYMERASE III SUBUNIT RPC9"/>
    <property type="match status" value="1"/>
</dbReference>
<protein>
    <recommendedName>
        <fullName evidence="3">DNA-directed RNA polymerase III subunit RPC9</fullName>
    </recommendedName>
</protein>
<gene>
    <name evidence="9" type="ORF">OIU84_006486</name>
</gene>
<dbReference type="GO" id="GO:0006384">
    <property type="term" value="P:transcription initiation at RNA polymerase III promoter"/>
    <property type="evidence" value="ECO:0007669"/>
    <property type="project" value="InterPro"/>
</dbReference>
<accession>A0AAD6JZF5</accession>
<dbReference type="SMART" id="SM00657">
    <property type="entry name" value="RPOL4c"/>
    <property type="match status" value="1"/>
</dbReference>
<feature type="domain" description="RNA polymerase Rpb4/RPC9 core" evidence="8">
    <location>
        <begin position="132"/>
        <end position="252"/>
    </location>
</feature>
<dbReference type="InterPro" id="IPR006590">
    <property type="entry name" value="RNA_pol_Rpb4/RPC9_core"/>
</dbReference>
<keyword evidence="10" id="KW-1185">Reference proteome</keyword>
<dbReference type="SUPFAM" id="SSF47819">
    <property type="entry name" value="HRDC-like"/>
    <property type="match status" value="1"/>
</dbReference>
<dbReference type="Pfam" id="PF03874">
    <property type="entry name" value="RNA_pol_Rpb4"/>
    <property type="match status" value="1"/>
</dbReference>
<evidence type="ECO:0000256" key="6">
    <source>
        <dbReference type="ARBA" id="ARBA00023242"/>
    </source>
</evidence>
<evidence type="ECO:0000256" key="2">
    <source>
        <dbReference type="ARBA" id="ARBA00006898"/>
    </source>
</evidence>
<evidence type="ECO:0000256" key="4">
    <source>
        <dbReference type="ARBA" id="ARBA00022478"/>
    </source>
</evidence>
<dbReference type="InterPro" id="IPR010997">
    <property type="entry name" value="HRDC-like_sf"/>
</dbReference>
<evidence type="ECO:0000259" key="8">
    <source>
        <dbReference type="SMART" id="SM00657"/>
    </source>
</evidence>
<evidence type="ECO:0000313" key="10">
    <source>
        <dbReference type="Proteomes" id="UP001162972"/>
    </source>
</evidence>
<dbReference type="InterPro" id="IPR038324">
    <property type="entry name" value="Rpb4/RPC9_sf"/>
</dbReference>
<proteinExistence type="inferred from homology"/>
<evidence type="ECO:0000256" key="7">
    <source>
        <dbReference type="SAM" id="MobiDB-lite"/>
    </source>
</evidence>
<reference evidence="9 10" key="1">
    <citation type="journal article" date="2023" name="Int. J. Mol. Sci.">
        <title>De Novo Assembly and Annotation of 11 Diverse Shrub Willow (Salix) Genomes Reveals Novel Gene Organization in Sex-Linked Regions.</title>
        <authorList>
            <person name="Hyden B."/>
            <person name="Feng K."/>
            <person name="Yates T.B."/>
            <person name="Jawdy S."/>
            <person name="Cereghino C."/>
            <person name="Smart L.B."/>
            <person name="Muchero W."/>
        </authorList>
    </citation>
    <scope>NUCLEOTIDE SEQUENCE [LARGE SCALE GENOMIC DNA]</scope>
    <source>
        <tissue evidence="9">Shoot tip</tissue>
    </source>
</reference>
<comment type="subcellular location">
    <subcellularLocation>
        <location evidence="1">Nucleus</location>
    </subcellularLocation>
</comment>
<dbReference type="InterPro" id="IPR038846">
    <property type="entry name" value="RPC9"/>
</dbReference>
<dbReference type="GO" id="GO:0000166">
    <property type="term" value="F:nucleotide binding"/>
    <property type="evidence" value="ECO:0007669"/>
    <property type="project" value="InterPro"/>
</dbReference>
<dbReference type="FunFam" id="1.20.1250.40:FF:000008">
    <property type="entry name" value="RNA polymerase II, Rpb4, core protein"/>
    <property type="match status" value="1"/>
</dbReference>
<keyword evidence="6" id="KW-0539">Nucleus</keyword>
<evidence type="ECO:0000256" key="3">
    <source>
        <dbReference type="ARBA" id="ARBA00016672"/>
    </source>
</evidence>
<dbReference type="InterPro" id="IPR005574">
    <property type="entry name" value="Rpb4/RPC9"/>
</dbReference>
<name>A0AAD6JZF5_9ROSI</name>
<feature type="compositionally biased region" description="Acidic residues" evidence="7">
    <location>
        <begin position="265"/>
        <end position="291"/>
    </location>
</feature>
<dbReference type="GO" id="GO:0005666">
    <property type="term" value="C:RNA polymerase III complex"/>
    <property type="evidence" value="ECO:0007669"/>
    <property type="project" value="InterPro"/>
</dbReference>
<keyword evidence="5" id="KW-0804">Transcription</keyword>
<sequence>MSEDELVNLLGGENSVDLITVASAVHCAQFILSSSSILFLSLYGSSPSSLHFVLWISQLLARTPRDSMHKRATRREKKTRRKKINSEAVPLFRRQLGLSRQALSMSGVGVDSSFGFSSRDSISPLTTPPFSMKIKNPNAGALTNFEVLDFLRSRGASKDVSRVLAPVATSEYKVYDYLVETPACNQTREKINEFLERFKKYNLAKAELLNIINIRPSQTVEIYTIIEEMDSRFEMPIIEELVELVEEVLPPPPPGQPKAEGGTGENEEENGEGEENNDENEAADEEEPETS</sequence>
<organism evidence="9 10">
    <name type="scientific">Salix udensis</name>
    <dbReference type="NCBI Taxonomy" id="889485"/>
    <lineage>
        <taxon>Eukaryota</taxon>
        <taxon>Viridiplantae</taxon>
        <taxon>Streptophyta</taxon>
        <taxon>Embryophyta</taxon>
        <taxon>Tracheophyta</taxon>
        <taxon>Spermatophyta</taxon>
        <taxon>Magnoliopsida</taxon>
        <taxon>eudicotyledons</taxon>
        <taxon>Gunneridae</taxon>
        <taxon>Pentapetalae</taxon>
        <taxon>rosids</taxon>
        <taxon>fabids</taxon>
        <taxon>Malpighiales</taxon>
        <taxon>Salicaceae</taxon>
        <taxon>Saliceae</taxon>
        <taxon>Salix</taxon>
    </lineage>
</organism>
<dbReference type="EMBL" id="JAPFFJ010000013">
    <property type="protein sequence ID" value="KAJ6413688.1"/>
    <property type="molecule type" value="Genomic_DNA"/>
</dbReference>
<keyword evidence="4" id="KW-0240">DNA-directed RNA polymerase</keyword>
<evidence type="ECO:0000256" key="1">
    <source>
        <dbReference type="ARBA" id="ARBA00004123"/>
    </source>
</evidence>
<comment type="similarity">
    <text evidence="2">Belongs to the eukaryotic RPC9 RNA polymerase subunit family.</text>
</comment>
<dbReference type="Proteomes" id="UP001162972">
    <property type="component" value="Chromosome 5"/>
</dbReference>
<dbReference type="AlphaFoldDB" id="A0AAD6JZF5"/>
<evidence type="ECO:0000256" key="5">
    <source>
        <dbReference type="ARBA" id="ARBA00023163"/>
    </source>
</evidence>
<evidence type="ECO:0000313" key="9">
    <source>
        <dbReference type="EMBL" id="KAJ6413688.1"/>
    </source>
</evidence>
<comment type="caution">
    <text evidence="9">The sequence shown here is derived from an EMBL/GenBank/DDBJ whole genome shotgun (WGS) entry which is preliminary data.</text>
</comment>
<feature type="region of interest" description="Disordered" evidence="7">
    <location>
        <begin position="247"/>
        <end position="291"/>
    </location>
</feature>
<dbReference type="Gene3D" id="1.20.1250.40">
    <property type="match status" value="1"/>
</dbReference>